<dbReference type="EMBL" id="REGN01002804">
    <property type="protein sequence ID" value="RNA26098.1"/>
    <property type="molecule type" value="Genomic_DNA"/>
</dbReference>
<protein>
    <submittedName>
        <fullName evidence="1">Uncharacterized protein</fullName>
    </submittedName>
</protein>
<keyword evidence="2" id="KW-1185">Reference proteome</keyword>
<organism evidence="1 2">
    <name type="scientific">Brachionus plicatilis</name>
    <name type="common">Marine rotifer</name>
    <name type="synonym">Brachionus muelleri</name>
    <dbReference type="NCBI Taxonomy" id="10195"/>
    <lineage>
        <taxon>Eukaryota</taxon>
        <taxon>Metazoa</taxon>
        <taxon>Spiralia</taxon>
        <taxon>Gnathifera</taxon>
        <taxon>Rotifera</taxon>
        <taxon>Eurotatoria</taxon>
        <taxon>Monogononta</taxon>
        <taxon>Pseudotrocha</taxon>
        <taxon>Ploima</taxon>
        <taxon>Brachionidae</taxon>
        <taxon>Brachionus</taxon>
    </lineage>
</organism>
<reference evidence="1 2" key="1">
    <citation type="journal article" date="2018" name="Sci. Rep.">
        <title>Genomic signatures of local adaptation to the degree of environmental predictability in rotifers.</title>
        <authorList>
            <person name="Franch-Gras L."/>
            <person name="Hahn C."/>
            <person name="Garcia-Roger E.M."/>
            <person name="Carmona M.J."/>
            <person name="Serra M."/>
            <person name="Gomez A."/>
        </authorList>
    </citation>
    <scope>NUCLEOTIDE SEQUENCE [LARGE SCALE GENOMIC DNA]</scope>
    <source>
        <strain evidence="1">HYR1</strain>
    </source>
</reference>
<evidence type="ECO:0000313" key="1">
    <source>
        <dbReference type="EMBL" id="RNA26098.1"/>
    </source>
</evidence>
<gene>
    <name evidence="1" type="ORF">BpHYR1_046552</name>
</gene>
<proteinExistence type="predicted"/>
<name>A0A3M7RS26_BRAPC</name>
<accession>A0A3M7RS26</accession>
<comment type="caution">
    <text evidence="1">The sequence shown here is derived from an EMBL/GenBank/DDBJ whole genome shotgun (WGS) entry which is preliminary data.</text>
</comment>
<sequence>MCGKLKKQTRNQGKNLLKILRQRERGPGGFFLNNKAYLVTKNKGKQTLASDISIFNINCREIRGLKINASNYGLLFGSVENRIYTKI</sequence>
<dbReference type="AlphaFoldDB" id="A0A3M7RS26"/>
<dbReference type="Proteomes" id="UP000276133">
    <property type="component" value="Unassembled WGS sequence"/>
</dbReference>
<evidence type="ECO:0000313" key="2">
    <source>
        <dbReference type="Proteomes" id="UP000276133"/>
    </source>
</evidence>